<evidence type="ECO:0000313" key="2">
    <source>
        <dbReference type="Proteomes" id="UP000289437"/>
    </source>
</evidence>
<dbReference type="Proteomes" id="UP000289437">
    <property type="component" value="Unassembled WGS sequence"/>
</dbReference>
<dbReference type="OrthoDB" id="119052at2"/>
<organism evidence="1 2">
    <name type="scientific">Granulicella sibirica</name>
    <dbReference type="NCBI Taxonomy" id="2479048"/>
    <lineage>
        <taxon>Bacteria</taxon>
        <taxon>Pseudomonadati</taxon>
        <taxon>Acidobacteriota</taxon>
        <taxon>Terriglobia</taxon>
        <taxon>Terriglobales</taxon>
        <taxon>Acidobacteriaceae</taxon>
        <taxon>Granulicella</taxon>
    </lineage>
</organism>
<accession>A0A4Q0T5W0</accession>
<dbReference type="AlphaFoldDB" id="A0A4Q0T5W0"/>
<reference evidence="2" key="2">
    <citation type="submission" date="2019-02" db="EMBL/GenBank/DDBJ databases">
        <title>Granulicella sibirica sp. nov., a psychrotolerant acidobacterium isolated from an organic soil layer in forested tundra, West Siberia.</title>
        <authorList>
            <person name="Oshkin I.Y."/>
            <person name="Kulichevskaya I.S."/>
            <person name="Rijpstra W.I.C."/>
            <person name="Sinninghe Damste J.S."/>
            <person name="Rakitin A.L."/>
            <person name="Ravin N.V."/>
            <person name="Dedysh S.N."/>
        </authorList>
    </citation>
    <scope>NUCLEOTIDE SEQUENCE [LARGE SCALE GENOMIC DNA]</scope>
    <source>
        <strain evidence="2">AF10</strain>
    </source>
</reference>
<dbReference type="RefSeq" id="WP_128911573.1">
    <property type="nucleotide sequence ID" value="NZ_RDSM01000001.1"/>
</dbReference>
<protein>
    <submittedName>
        <fullName evidence="1">Uncharacterized protein</fullName>
    </submittedName>
</protein>
<gene>
    <name evidence="1" type="ORF">GRAN_0709</name>
</gene>
<evidence type="ECO:0000313" key="1">
    <source>
        <dbReference type="EMBL" id="RXH57399.1"/>
    </source>
</evidence>
<proteinExistence type="predicted"/>
<dbReference type="EMBL" id="RDSM01000001">
    <property type="protein sequence ID" value="RXH57399.1"/>
    <property type="molecule type" value="Genomic_DNA"/>
</dbReference>
<reference evidence="1 2" key="1">
    <citation type="submission" date="2018-11" db="EMBL/GenBank/DDBJ databases">
        <authorList>
            <person name="Mardanov A.V."/>
            <person name="Ravin N.V."/>
            <person name="Dedysh S.N."/>
        </authorList>
    </citation>
    <scope>NUCLEOTIDE SEQUENCE [LARGE SCALE GENOMIC DNA]</scope>
    <source>
        <strain evidence="1 2">AF10</strain>
    </source>
</reference>
<comment type="caution">
    <text evidence="1">The sequence shown here is derived from an EMBL/GenBank/DDBJ whole genome shotgun (WGS) entry which is preliminary data.</text>
</comment>
<sequence>MATAPLTSTESRPLTVEEYLRTSYRPDCDFVDGVIEERNLGEYEHSRLQGRAHWALLHSGGGMERHRPTRVQTSGHS</sequence>
<keyword evidence="2" id="KW-1185">Reference proteome</keyword>
<name>A0A4Q0T5W0_9BACT</name>